<name>A0ACB0JWH6_TRIPR</name>
<reference evidence="1" key="1">
    <citation type="submission" date="2023-10" db="EMBL/GenBank/DDBJ databases">
        <authorList>
            <person name="Rodriguez Cubillos JULIANA M."/>
            <person name="De Vega J."/>
        </authorList>
    </citation>
    <scope>NUCLEOTIDE SEQUENCE</scope>
</reference>
<proteinExistence type="predicted"/>
<gene>
    <name evidence="1" type="ORF">MILVUS5_LOCUS17558</name>
</gene>
<accession>A0ACB0JWH6</accession>
<evidence type="ECO:0000313" key="2">
    <source>
        <dbReference type="Proteomes" id="UP001177021"/>
    </source>
</evidence>
<evidence type="ECO:0000313" key="1">
    <source>
        <dbReference type="EMBL" id="CAJ2649459.1"/>
    </source>
</evidence>
<keyword evidence="2" id="KW-1185">Reference proteome</keyword>
<comment type="caution">
    <text evidence="1">The sequence shown here is derived from an EMBL/GenBank/DDBJ whole genome shotgun (WGS) entry which is preliminary data.</text>
</comment>
<protein>
    <submittedName>
        <fullName evidence="1">Uncharacterized protein</fullName>
    </submittedName>
</protein>
<dbReference type="EMBL" id="CASHSV030000109">
    <property type="protein sequence ID" value="CAJ2649459.1"/>
    <property type="molecule type" value="Genomic_DNA"/>
</dbReference>
<sequence>MDTKTSQTHSPPLLSSRRKSNNECINSPEFEFWMLRNPSFPQPNILPADQLFHDGVILPLHLISTKNKPDRHQKPDSSSPAITSDSTTTTTTTSSSSKRWKDIFRKKHNNTEEKVKKKDKRVGNGGGVGAELNINLWPFSRSRSAGNSTTKPKSFTGAPVSRKVNSAPCSRSNSAGDSKSRKWPSSPGRAGVHLGRSSPVWQVRRGGCSATKNTSLSVSIKPADKSKRETTTSTRRSRLASTGAGGGSAKDKVLNLNVPMCIIGYSDSSEKENSVGGGKLFNLRTFFTKKTVLTSH</sequence>
<organism evidence="1 2">
    <name type="scientific">Trifolium pratense</name>
    <name type="common">Red clover</name>
    <dbReference type="NCBI Taxonomy" id="57577"/>
    <lineage>
        <taxon>Eukaryota</taxon>
        <taxon>Viridiplantae</taxon>
        <taxon>Streptophyta</taxon>
        <taxon>Embryophyta</taxon>
        <taxon>Tracheophyta</taxon>
        <taxon>Spermatophyta</taxon>
        <taxon>Magnoliopsida</taxon>
        <taxon>eudicotyledons</taxon>
        <taxon>Gunneridae</taxon>
        <taxon>Pentapetalae</taxon>
        <taxon>rosids</taxon>
        <taxon>fabids</taxon>
        <taxon>Fabales</taxon>
        <taxon>Fabaceae</taxon>
        <taxon>Papilionoideae</taxon>
        <taxon>50 kb inversion clade</taxon>
        <taxon>NPAAA clade</taxon>
        <taxon>Hologalegina</taxon>
        <taxon>IRL clade</taxon>
        <taxon>Trifolieae</taxon>
        <taxon>Trifolium</taxon>
    </lineage>
</organism>
<dbReference type="Proteomes" id="UP001177021">
    <property type="component" value="Unassembled WGS sequence"/>
</dbReference>